<dbReference type="PATRIC" id="fig|324602.8.peg.1068"/>
<evidence type="ECO:0000313" key="6">
    <source>
        <dbReference type="Proteomes" id="UP000002008"/>
    </source>
</evidence>
<dbReference type="EMBL" id="CP000909">
    <property type="protein sequence ID" value="ABY34165.1"/>
    <property type="molecule type" value="Genomic_DNA"/>
</dbReference>
<dbReference type="STRING" id="324602.Caur_0933"/>
<dbReference type="GO" id="GO:0005304">
    <property type="term" value="F:L-valine transmembrane transporter activity"/>
    <property type="evidence" value="ECO:0000318"/>
    <property type="project" value="GO_Central"/>
</dbReference>
<dbReference type="InterPro" id="IPR003593">
    <property type="entry name" value="AAA+_ATPase"/>
</dbReference>
<dbReference type="GO" id="GO:0005524">
    <property type="term" value="F:ATP binding"/>
    <property type="evidence" value="ECO:0007669"/>
    <property type="project" value="UniProtKB-KW"/>
</dbReference>
<dbReference type="GO" id="GO:1903805">
    <property type="term" value="P:L-valine import across plasma membrane"/>
    <property type="evidence" value="ECO:0000318"/>
    <property type="project" value="GO_Central"/>
</dbReference>
<dbReference type="AlphaFoldDB" id="A9WHP7"/>
<dbReference type="KEGG" id="cau:Caur_0933"/>
<keyword evidence="6" id="KW-1185">Reference proteome</keyword>
<dbReference type="HOGENOM" id="CLU_000604_1_2_0"/>
<dbReference type="GO" id="GO:0015192">
    <property type="term" value="F:L-phenylalanine transmembrane transporter activity"/>
    <property type="evidence" value="ECO:0000318"/>
    <property type="project" value="GO_Central"/>
</dbReference>
<dbReference type="InterPro" id="IPR027417">
    <property type="entry name" value="P-loop_NTPase"/>
</dbReference>
<dbReference type="InterPro" id="IPR032823">
    <property type="entry name" value="BCA_ABC_TP_C"/>
</dbReference>
<dbReference type="PROSITE" id="PS50893">
    <property type="entry name" value="ABC_TRANSPORTER_2"/>
    <property type="match status" value="1"/>
</dbReference>
<evidence type="ECO:0000313" key="5">
    <source>
        <dbReference type="EMBL" id="ABY34165.1"/>
    </source>
</evidence>
<name>A9WHP7_CHLAA</name>
<dbReference type="GO" id="GO:0005886">
    <property type="term" value="C:plasma membrane"/>
    <property type="evidence" value="ECO:0000318"/>
    <property type="project" value="GO_Central"/>
</dbReference>
<dbReference type="eggNOG" id="COG0411">
    <property type="taxonomic scope" value="Bacteria"/>
</dbReference>
<dbReference type="SMART" id="SM00382">
    <property type="entry name" value="AAA"/>
    <property type="match status" value="1"/>
</dbReference>
<dbReference type="Pfam" id="PF00005">
    <property type="entry name" value="ABC_tran"/>
    <property type="match status" value="1"/>
</dbReference>
<keyword evidence="3" id="KW-0067">ATP-binding</keyword>
<keyword evidence="1" id="KW-0813">Transport</keyword>
<accession>A9WHP7</accession>
<evidence type="ECO:0000256" key="2">
    <source>
        <dbReference type="ARBA" id="ARBA00022741"/>
    </source>
</evidence>
<dbReference type="GO" id="GO:0016887">
    <property type="term" value="F:ATP hydrolysis activity"/>
    <property type="evidence" value="ECO:0007669"/>
    <property type="project" value="InterPro"/>
</dbReference>
<dbReference type="InParanoid" id="A9WHP7"/>
<dbReference type="Pfam" id="PF12399">
    <property type="entry name" value="BCA_ABC_TP_C"/>
    <property type="match status" value="1"/>
</dbReference>
<dbReference type="GO" id="GO:0015188">
    <property type="term" value="F:L-isoleucine transmembrane transporter activity"/>
    <property type="evidence" value="ECO:0000318"/>
    <property type="project" value="GO_Central"/>
</dbReference>
<keyword evidence="2" id="KW-0547">Nucleotide-binding</keyword>
<evidence type="ECO:0000256" key="1">
    <source>
        <dbReference type="ARBA" id="ARBA00022448"/>
    </source>
</evidence>
<dbReference type="InterPro" id="IPR003439">
    <property type="entry name" value="ABC_transporter-like_ATP-bd"/>
</dbReference>
<dbReference type="CDD" id="cd03219">
    <property type="entry name" value="ABC_Mj1267_LivG_branched"/>
    <property type="match status" value="1"/>
</dbReference>
<dbReference type="GO" id="GO:0042941">
    <property type="term" value="P:D-alanine transmembrane transport"/>
    <property type="evidence" value="ECO:0000318"/>
    <property type="project" value="GO_Central"/>
</dbReference>
<sequence length="260" mass="28788">MALLEASNITKVFGRLVAVNDVTFTVEPGSIVSVIGPNGAGKTTFFNVLTGIYKPDKGRVIFAGQDITGWRSDQIAALGMRRTFQNIRLFNNMTVLENVLIGMHVHLQASIWSIIFRARNMLREEAKARNKAIELLEFVGIAEKRDELAKNLPYGDQRRLEIARALAGDPKIILLDEPTAGMNPHETTEATQLIRRLRDERGITVILIEHDMRLVMSISERISVLDYGSKIAEGDVQTIRTNPRVIEAYLGKGAAAGHAA</sequence>
<reference evidence="6" key="1">
    <citation type="journal article" date="2011" name="BMC Genomics">
        <title>Complete genome sequence of the filamentous anoxygenic phototrophic bacterium Chloroflexus aurantiacus.</title>
        <authorList>
            <person name="Tang K.H."/>
            <person name="Barry K."/>
            <person name="Chertkov O."/>
            <person name="Dalin E."/>
            <person name="Han C.S."/>
            <person name="Hauser L.J."/>
            <person name="Honchak B.M."/>
            <person name="Karbach L.E."/>
            <person name="Land M.L."/>
            <person name="Lapidus A."/>
            <person name="Larimer F.W."/>
            <person name="Mikhailova N."/>
            <person name="Pitluck S."/>
            <person name="Pierson B.K."/>
            <person name="Blankenship R.E."/>
        </authorList>
    </citation>
    <scope>NUCLEOTIDE SEQUENCE [LARGE SCALE GENOMIC DNA]</scope>
    <source>
        <strain evidence="6">ATCC 29366 / DSM 635 / J-10-fl</strain>
    </source>
</reference>
<dbReference type="Gene3D" id="3.40.50.300">
    <property type="entry name" value="P-loop containing nucleotide triphosphate hydrolases"/>
    <property type="match status" value="1"/>
</dbReference>
<dbReference type="GO" id="GO:0015808">
    <property type="term" value="P:L-alanine transport"/>
    <property type="evidence" value="ECO:0000318"/>
    <property type="project" value="GO_Central"/>
</dbReference>
<dbReference type="RefSeq" id="WP_012256821.1">
    <property type="nucleotide sequence ID" value="NC_010175.1"/>
</dbReference>
<proteinExistence type="predicted"/>
<dbReference type="EnsemblBacteria" id="ABY34165">
    <property type="protein sequence ID" value="ABY34165"/>
    <property type="gene ID" value="Caur_0933"/>
</dbReference>
<dbReference type="PANTHER" id="PTHR45772:SF7">
    <property type="entry name" value="AMINO ACID ABC TRANSPORTER ATP-BINDING PROTEIN"/>
    <property type="match status" value="1"/>
</dbReference>
<dbReference type="Proteomes" id="UP000002008">
    <property type="component" value="Chromosome"/>
</dbReference>
<dbReference type="InterPro" id="IPR051120">
    <property type="entry name" value="ABC_AA/LPS_Transport"/>
</dbReference>
<feature type="domain" description="ABC transporter" evidence="4">
    <location>
        <begin position="4"/>
        <end position="252"/>
    </location>
</feature>
<gene>
    <name evidence="5" type="ordered locus">Caur_0933</name>
</gene>
<dbReference type="GO" id="GO:1903806">
    <property type="term" value="P:L-isoleucine import across plasma membrane"/>
    <property type="evidence" value="ECO:0000318"/>
    <property type="project" value="GO_Central"/>
</dbReference>
<organism evidence="5 6">
    <name type="scientific">Chloroflexus aurantiacus (strain ATCC 29366 / DSM 635 / J-10-fl)</name>
    <dbReference type="NCBI Taxonomy" id="324602"/>
    <lineage>
        <taxon>Bacteria</taxon>
        <taxon>Bacillati</taxon>
        <taxon>Chloroflexota</taxon>
        <taxon>Chloroflexia</taxon>
        <taxon>Chloroflexales</taxon>
        <taxon>Chloroflexineae</taxon>
        <taxon>Chloroflexaceae</taxon>
        <taxon>Chloroflexus</taxon>
    </lineage>
</organism>
<dbReference type="FunFam" id="3.40.50.300:FF:000421">
    <property type="entry name" value="Branched-chain amino acid ABC transporter ATP-binding protein"/>
    <property type="match status" value="1"/>
</dbReference>
<protein>
    <submittedName>
        <fullName evidence="5">ABC transporter related</fullName>
    </submittedName>
</protein>
<evidence type="ECO:0000259" key="4">
    <source>
        <dbReference type="PROSITE" id="PS50893"/>
    </source>
</evidence>
<dbReference type="PANTHER" id="PTHR45772">
    <property type="entry name" value="CONSERVED COMPONENT OF ABC TRANSPORTER FOR NATURAL AMINO ACIDS-RELATED"/>
    <property type="match status" value="1"/>
</dbReference>
<dbReference type="SUPFAM" id="SSF52540">
    <property type="entry name" value="P-loop containing nucleoside triphosphate hydrolases"/>
    <property type="match status" value="1"/>
</dbReference>
<evidence type="ECO:0000256" key="3">
    <source>
        <dbReference type="ARBA" id="ARBA00022840"/>
    </source>
</evidence>